<proteinExistence type="predicted"/>
<reference evidence="2 3" key="1">
    <citation type="submission" date="2020-08" db="EMBL/GenBank/DDBJ databases">
        <title>Sequencing the genomes of 1000 actinobacteria strains.</title>
        <authorList>
            <person name="Klenk H.-P."/>
        </authorList>
    </citation>
    <scope>NUCLEOTIDE SEQUENCE [LARGE SCALE GENOMIC DNA]</scope>
    <source>
        <strain evidence="2 3">DSM 17945</strain>
    </source>
</reference>
<comment type="caution">
    <text evidence="2">The sequence shown here is derived from an EMBL/GenBank/DDBJ whole genome shotgun (WGS) entry which is preliminary data.</text>
</comment>
<name>A0A7W9JKR4_9MICC</name>
<feature type="transmembrane region" description="Helical" evidence="1">
    <location>
        <begin position="49"/>
        <end position="69"/>
    </location>
</feature>
<evidence type="ECO:0000313" key="3">
    <source>
        <dbReference type="Proteomes" id="UP000567246"/>
    </source>
</evidence>
<protein>
    <submittedName>
        <fullName evidence="2">Uncharacterized protein</fullName>
    </submittedName>
</protein>
<gene>
    <name evidence="2" type="ORF">HDA33_002231</name>
</gene>
<accession>A0A7W9JKR4</accession>
<dbReference type="RefSeq" id="WP_338104368.1">
    <property type="nucleotide sequence ID" value="NZ_BAABAG010000030.1"/>
</dbReference>
<sequence length="191" mass="19730">MRSSPPDFPTSALASPTRPAVYGAVLAALGLGGLVGSLVAGGTSAPRRFLPAMVTAWARACLPLALPAWTSSPWIIGAGLMLYGAGIGVGMVIWGTALQTHVPLVLAGVLAAAGQLRSEDVEMQPRFHTTRGGHFRHPVRNPEVWKVSAPVSTSRVSKGGRAEVSRGVGGVRACVAVSLGRWAFGCAVIDR</sequence>
<keyword evidence="3" id="KW-1185">Reference proteome</keyword>
<keyword evidence="1" id="KW-0472">Membrane</keyword>
<keyword evidence="1" id="KW-1133">Transmembrane helix</keyword>
<dbReference type="AlphaFoldDB" id="A0A7W9JKR4"/>
<evidence type="ECO:0000313" key="2">
    <source>
        <dbReference type="EMBL" id="MBB5849667.1"/>
    </source>
</evidence>
<dbReference type="Proteomes" id="UP000567246">
    <property type="component" value="Unassembled WGS sequence"/>
</dbReference>
<evidence type="ECO:0000256" key="1">
    <source>
        <dbReference type="SAM" id="Phobius"/>
    </source>
</evidence>
<keyword evidence="1" id="KW-0812">Transmembrane</keyword>
<feature type="transmembrane region" description="Helical" evidence="1">
    <location>
        <begin position="20"/>
        <end position="42"/>
    </location>
</feature>
<dbReference type="InterPro" id="IPR036259">
    <property type="entry name" value="MFS_trans_sf"/>
</dbReference>
<organism evidence="2 3">
    <name type="scientific">Micrococcus endophyticus</name>
    <dbReference type="NCBI Taxonomy" id="455343"/>
    <lineage>
        <taxon>Bacteria</taxon>
        <taxon>Bacillati</taxon>
        <taxon>Actinomycetota</taxon>
        <taxon>Actinomycetes</taxon>
        <taxon>Micrococcales</taxon>
        <taxon>Micrococcaceae</taxon>
        <taxon>Micrococcus</taxon>
    </lineage>
</organism>
<dbReference type="SUPFAM" id="SSF103473">
    <property type="entry name" value="MFS general substrate transporter"/>
    <property type="match status" value="1"/>
</dbReference>
<dbReference type="EMBL" id="JACHMW010000001">
    <property type="protein sequence ID" value="MBB5849667.1"/>
    <property type="molecule type" value="Genomic_DNA"/>
</dbReference>
<feature type="transmembrane region" description="Helical" evidence="1">
    <location>
        <begin position="75"/>
        <end position="94"/>
    </location>
</feature>